<dbReference type="PANTHER" id="PTHR34544:SF3">
    <property type="entry name" value="OS07G0155200 PROTEIN"/>
    <property type="match status" value="1"/>
</dbReference>
<sequence>MSRTCTDGEQFARVNLVRVRVVILAGRKNPAKAQKGFERRLYSEVFFEAFISASIHRRIEEEKTMRMSGNRIAHTFLHRARLRATSSSISSVERPSSAAFCAESRSFRSSCSSSSRHVDFHRQHAFALSPTAILRLFSTNSTKHFEDEVREQIPLQYEKDEGGETTDGWEDDDDMEPEIGDGGGGGGVVLQGVPWGEHVLSLAHEVLLQFGDDIKLYSFKTTPRGYIYVRLDKLSNEFGCPSLEDLESYTQEYKKRLGATGALGKIPDDLALEVSSPGAERLLKVPDDLFRFKAMPMQVSYLEDVVPGGTENDGVFILDHVETESKSCVWKLANVRENRDPLSKGRPLTRKQKEWRLELPYANHKKVFLYLEC</sequence>
<dbReference type="HAMAP" id="MF_01077">
    <property type="entry name" value="RimP"/>
    <property type="match status" value="1"/>
</dbReference>
<accession>A0A6J1D5R7</accession>
<dbReference type="GO" id="GO:0042274">
    <property type="term" value="P:ribosomal small subunit biogenesis"/>
    <property type="evidence" value="ECO:0007669"/>
    <property type="project" value="InterPro"/>
</dbReference>
<feature type="domain" description="DUF7912" evidence="1">
    <location>
        <begin position="282"/>
        <end position="370"/>
    </location>
</feature>
<dbReference type="Pfam" id="PF25498">
    <property type="entry name" value="DUF7912"/>
    <property type="match status" value="1"/>
</dbReference>
<dbReference type="AlphaFoldDB" id="A0A6J1D5R7"/>
<dbReference type="Proteomes" id="UP000504603">
    <property type="component" value="Unplaced"/>
</dbReference>
<protein>
    <submittedName>
        <fullName evidence="3">Uncharacterized protein LOC111017562</fullName>
    </submittedName>
</protein>
<evidence type="ECO:0000313" key="2">
    <source>
        <dbReference type="Proteomes" id="UP000504603"/>
    </source>
</evidence>
<dbReference type="GeneID" id="111017562"/>
<proteinExistence type="inferred from homology"/>
<gene>
    <name evidence="3" type="primary">LOC111017562</name>
</gene>
<organism evidence="2 3">
    <name type="scientific">Momordica charantia</name>
    <name type="common">Bitter gourd</name>
    <name type="synonym">Balsam pear</name>
    <dbReference type="NCBI Taxonomy" id="3673"/>
    <lineage>
        <taxon>Eukaryota</taxon>
        <taxon>Viridiplantae</taxon>
        <taxon>Streptophyta</taxon>
        <taxon>Embryophyta</taxon>
        <taxon>Tracheophyta</taxon>
        <taxon>Spermatophyta</taxon>
        <taxon>Magnoliopsida</taxon>
        <taxon>eudicotyledons</taxon>
        <taxon>Gunneridae</taxon>
        <taxon>Pentapetalae</taxon>
        <taxon>rosids</taxon>
        <taxon>fabids</taxon>
        <taxon>Cucurbitales</taxon>
        <taxon>Cucurbitaceae</taxon>
        <taxon>Momordiceae</taxon>
        <taxon>Momordica</taxon>
    </lineage>
</organism>
<name>A0A6J1D5R7_MOMCH</name>
<dbReference type="KEGG" id="mcha:111017562"/>
<evidence type="ECO:0000259" key="1">
    <source>
        <dbReference type="Pfam" id="PF25498"/>
    </source>
</evidence>
<dbReference type="InterPro" id="IPR057234">
    <property type="entry name" value="DUF7912"/>
</dbReference>
<keyword evidence="2" id="KW-1185">Reference proteome</keyword>
<dbReference type="RefSeq" id="XP_022149048.1">
    <property type="nucleotide sequence ID" value="XM_022293356.1"/>
</dbReference>
<reference evidence="3" key="1">
    <citation type="submission" date="2025-08" db="UniProtKB">
        <authorList>
            <consortium name="RefSeq"/>
        </authorList>
    </citation>
    <scope>IDENTIFICATION</scope>
    <source>
        <strain evidence="3">OHB3-1</strain>
    </source>
</reference>
<dbReference type="OrthoDB" id="1100432at2759"/>
<dbReference type="InterPro" id="IPR003728">
    <property type="entry name" value="Ribosome_maturation_RimP"/>
</dbReference>
<dbReference type="PANTHER" id="PTHR34544">
    <property type="entry name" value="OSJNBA0006B20.18 PROTEIN"/>
    <property type="match status" value="1"/>
</dbReference>
<evidence type="ECO:0000313" key="3">
    <source>
        <dbReference type="RefSeq" id="XP_022149048.1"/>
    </source>
</evidence>